<dbReference type="Pfam" id="PF05425">
    <property type="entry name" value="CopD"/>
    <property type="match status" value="1"/>
</dbReference>
<evidence type="ECO:0000256" key="10">
    <source>
        <dbReference type="ARBA" id="ARBA00023008"/>
    </source>
</evidence>
<dbReference type="GO" id="GO:0006825">
    <property type="term" value="P:copper ion transport"/>
    <property type="evidence" value="ECO:0007669"/>
    <property type="project" value="InterPro"/>
</dbReference>
<gene>
    <name evidence="18" type="ORF">DEJ51_31450</name>
</gene>
<evidence type="ECO:0000259" key="17">
    <source>
        <dbReference type="Pfam" id="PF05425"/>
    </source>
</evidence>
<dbReference type="InterPro" id="IPR007348">
    <property type="entry name" value="CopC_dom"/>
</dbReference>
<evidence type="ECO:0000313" key="19">
    <source>
        <dbReference type="Proteomes" id="UP000324101"/>
    </source>
</evidence>
<dbReference type="RefSeq" id="WP_150261016.1">
    <property type="nucleotide sequence ID" value="NZ_CP029189.1"/>
</dbReference>
<comment type="subcellular location">
    <subcellularLocation>
        <location evidence="2">Cell membrane</location>
        <topology evidence="2">Multi-pass membrane protein</topology>
    </subcellularLocation>
    <subcellularLocation>
        <location evidence="1">Periplasm</location>
    </subcellularLocation>
</comment>
<keyword evidence="7 15" id="KW-0732">Signal</keyword>
<protein>
    <recommendedName>
        <fullName evidence="12">Protein YobA</fullName>
    </recommendedName>
</protein>
<feature type="transmembrane region" description="Helical" evidence="14">
    <location>
        <begin position="279"/>
        <end position="299"/>
    </location>
</feature>
<evidence type="ECO:0000256" key="14">
    <source>
        <dbReference type="SAM" id="Phobius"/>
    </source>
</evidence>
<evidence type="ECO:0000256" key="2">
    <source>
        <dbReference type="ARBA" id="ARBA00004651"/>
    </source>
</evidence>
<sequence>MHTGSPTARTSPTVLARVAALLVLLALILGGAGPAFAHAGLSGSDPADGTVLKTAPKQVTLTFTESVSFSEDSLRVLTPQNERANPRPAQYADGKDNTARVELSGELPEGTYTVAWRVVSADGHPIAGAFVFSIGKPSDTAAVVATGSSDDTAAGRLYGFFRYVAYSGLALLVGAAAFVLVCWPSAGALRPVRRLLAVGWAALAVSTVALLLLRGPYETAGALTSAFDPSRLGRTVTGRSGIALIARLVLLAAAAVALRRLAVRSDHRDDGSPLPDLGARVRAGGAVLALALAFTWASAEHASAGIQVPLAIPVSVLHLLAMGVWLGGLITLLVLLRRRGSGSRALPASAIGRFSSLAFTAVAVLAGTGMYQSWRQAGSWEALSSTSYGRILAVKIAAVVLVLCVAFFSRRWTARLLHEAPPAVEPVTVPEPVPVPVPVMAVQTAGAEPAPEATDHGGTSGVPGGGEPGEGAEPPVSGADGYRRGLRRTVAVEAVLGVVVLAITTLLTGTQPSRAAGPAPTAAAPQLQVKVVTIPFDMGTAKGRGTVQITLDPGRVGENTVEAVVYTADGGLATVPELRLTLTQNDLGIGPLDADLKDQKGYWATYDLRLPMPGVWTLNVTVRTTDIDQVTVRESVRIT</sequence>
<dbReference type="GO" id="GO:0042597">
    <property type="term" value="C:periplasmic space"/>
    <property type="evidence" value="ECO:0007669"/>
    <property type="project" value="UniProtKB-SubCell"/>
</dbReference>
<feature type="region of interest" description="Disordered" evidence="13">
    <location>
        <begin position="447"/>
        <end position="480"/>
    </location>
</feature>
<feature type="transmembrane region" description="Helical" evidence="14">
    <location>
        <begin position="391"/>
        <end position="408"/>
    </location>
</feature>
<feature type="transmembrane region" description="Helical" evidence="14">
    <location>
        <begin position="195"/>
        <end position="217"/>
    </location>
</feature>
<dbReference type="OrthoDB" id="5242236at2"/>
<organism evidence="18 19">
    <name type="scientific">Streptomyces venezuelae</name>
    <dbReference type="NCBI Taxonomy" id="54571"/>
    <lineage>
        <taxon>Bacteria</taxon>
        <taxon>Bacillati</taxon>
        <taxon>Actinomycetota</taxon>
        <taxon>Actinomycetes</taxon>
        <taxon>Kitasatosporales</taxon>
        <taxon>Streptomycetaceae</taxon>
        <taxon>Streptomyces</taxon>
    </lineage>
</organism>
<accession>A0A5P2DSR0</accession>
<evidence type="ECO:0000256" key="3">
    <source>
        <dbReference type="ARBA" id="ARBA00010509"/>
    </source>
</evidence>
<dbReference type="FunFam" id="2.60.40.1220:FF:000001">
    <property type="entry name" value="CopC domain-containing protein YobA"/>
    <property type="match status" value="1"/>
</dbReference>
<feature type="signal peptide" evidence="15">
    <location>
        <begin position="1"/>
        <end position="37"/>
    </location>
</feature>
<evidence type="ECO:0000256" key="9">
    <source>
        <dbReference type="ARBA" id="ARBA00022989"/>
    </source>
</evidence>
<dbReference type="GO" id="GO:0005507">
    <property type="term" value="F:copper ion binding"/>
    <property type="evidence" value="ECO:0007669"/>
    <property type="project" value="InterPro"/>
</dbReference>
<dbReference type="Proteomes" id="UP000324101">
    <property type="component" value="Chromosome"/>
</dbReference>
<feature type="domain" description="CopC" evidence="16">
    <location>
        <begin position="38"/>
        <end position="134"/>
    </location>
</feature>
<evidence type="ECO:0000256" key="15">
    <source>
        <dbReference type="SAM" id="SignalP"/>
    </source>
</evidence>
<feature type="transmembrane region" description="Helical" evidence="14">
    <location>
        <begin position="311"/>
        <end position="336"/>
    </location>
</feature>
<evidence type="ECO:0000256" key="13">
    <source>
        <dbReference type="SAM" id="MobiDB-lite"/>
    </source>
</evidence>
<keyword evidence="4" id="KW-1003">Cell membrane</keyword>
<evidence type="ECO:0000256" key="8">
    <source>
        <dbReference type="ARBA" id="ARBA00022764"/>
    </source>
</evidence>
<keyword evidence="9 14" id="KW-1133">Transmembrane helix</keyword>
<dbReference type="GO" id="GO:0046688">
    <property type="term" value="P:response to copper ion"/>
    <property type="evidence" value="ECO:0007669"/>
    <property type="project" value="InterPro"/>
</dbReference>
<dbReference type="PANTHER" id="PTHR34820:SF4">
    <property type="entry name" value="INNER MEMBRANE PROTEIN YEBZ"/>
    <property type="match status" value="1"/>
</dbReference>
<dbReference type="InterPro" id="IPR014756">
    <property type="entry name" value="Ig_E-set"/>
</dbReference>
<keyword evidence="8" id="KW-0574">Periplasm</keyword>
<evidence type="ECO:0000313" key="18">
    <source>
        <dbReference type="EMBL" id="QES58106.1"/>
    </source>
</evidence>
<dbReference type="EMBL" id="CP029189">
    <property type="protein sequence ID" value="QES58106.1"/>
    <property type="molecule type" value="Genomic_DNA"/>
</dbReference>
<dbReference type="Pfam" id="PF04234">
    <property type="entry name" value="CopC"/>
    <property type="match status" value="1"/>
</dbReference>
<feature type="compositionally biased region" description="Gly residues" evidence="13">
    <location>
        <begin position="458"/>
        <end position="469"/>
    </location>
</feature>
<dbReference type="GO" id="GO:0005886">
    <property type="term" value="C:plasma membrane"/>
    <property type="evidence" value="ECO:0007669"/>
    <property type="project" value="UniProtKB-SubCell"/>
</dbReference>
<evidence type="ECO:0000259" key="16">
    <source>
        <dbReference type="Pfam" id="PF04234"/>
    </source>
</evidence>
<feature type="transmembrane region" description="Helical" evidence="14">
    <location>
        <begin position="348"/>
        <end position="371"/>
    </location>
</feature>
<feature type="chain" id="PRO_5024923679" description="Protein YobA" evidence="15">
    <location>
        <begin position="38"/>
        <end position="639"/>
    </location>
</feature>
<keyword evidence="5 14" id="KW-0812">Transmembrane</keyword>
<evidence type="ECO:0000256" key="12">
    <source>
        <dbReference type="ARBA" id="ARBA00070395"/>
    </source>
</evidence>
<reference evidence="18 19" key="1">
    <citation type="submission" date="2018-05" db="EMBL/GenBank/DDBJ databases">
        <title>Streptomyces venezuelae.</title>
        <authorList>
            <person name="Kim W."/>
            <person name="Lee N."/>
            <person name="Cho B.-K."/>
        </authorList>
    </citation>
    <scope>NUCLEOTIDE SEQUENCE [LARGE SCALE GENOMIC DNA]</scope>
    <source>
        <strain evidence="18 19">ATCC 21018</strain>
    </source>
</reference>
<dbReference type="InterPro" id="IPR032694">
    <property type="entry name" value="CopC/D"/>
</dbReference>
<proteinExistence type="inferred from homology"/>
<evidence type="ECO:0000256" key="6">
    <source>
        <dbReference type="ARBA" id="ARBA00022723"/>
    </source>
</evidence>
<feature type="transmembrane region" description="Helical" evidence="14">
    <location>
        <begin position="490"/>
        <end position="509"/>
    </location>
</feature>
<evidence type="ECO:0000256" key="5">
    <source>
        <dbReference type="ARBA" id="ARBA00022692"/>
    </source>
</evidence>
<feature type="transmembrane region" description="Helical" evidence="14">
    <location>
        <begin position="237"/>
        <end position="258"/>
    </location>
</feature>
<dbReference type="PANTHER" id="PTHR34820">
    <property type="entry name" value="INNER MEMBRANE PROTEIN YEBZ"/>
    <property type="match status" value="1"/>
</dbReference>
<comment type="similarity">
    <text evidence="3">Belongs to the CopC family.</text>
</comment>
<name>A0A5P2DSR0_STRVZ</name>
<keyword evidence="11 14" id="KW-0472">Membrane</keyword>
<feature type="domain" description="Copper resistance protein D" evidence="17">
    <location>
        <begin position="350"/>
        <end position="419"/>
    </location>
</feature>
<keyword evidence="6" id="KW-0479">Metal-binding</keyword>
<dbReference type="Gene3D" id="2.60.40.1220">
    <property type="match status" value="1"/>
</dbReference>
<dbReference type="AlphaFoldDB" id="A0A5P2DSR0"/>
<dbReference type="SUPFAM" id="SSF81296">
    <property type="entry name" value="E set domains"/>
    <property type="match status" value="1"/>
</dbReference>
<evidence type="ECO:0000256" key="1">
    <source>
        <dbReference type="ARBA" id="ARBA00004418"/>
    </source>
</evidence>
<keyword evidence="10" id="KW-0186">Copper</keyword>
<evidence type="ECO:0000256" key="7">
    <source>
        <dbReference type="ARBA" id="ARBA00022729"/>
    </source>
</evidence>
<dbReference type="InterPro" id="IPR014755">
    <property type="entry name" value="Cu-Rt/internalin_Ig-like"/>
</dbReference>
<evidence type="ECO:0000256" key="11">
    <source>
        <dbReference type="ARBA" id="ARBA00023136"/>
    </source>
</evidence>
<evidence type="ECO:0000256" key="4">
    <source>
        <dbReference type="ARBA" id="ARBA00022475"/>
    </source>
</evidence>
<feature type="transmembrane region" description="Helical" evidence="14">
    <location>
        <begin position="163"/>
        <end position="183"/>
    </location>
</feature>
<dbReference type="InterPro" id="IPR008457">
    <property type="entry name" value="Cu-R_CopD_dom"/>
</dbReference>